<evidence type="ECO:0000313" key="3">
    <source>
        <dbReference type="EMBL" id="BCJ90802.1"/>
    </source>
</evidence>
<dbReference type="Gene3D" id="2.40.50.140">
    <property type="entry name" value="Nucleic acid-binding proteins"/>
    <property type="match status" value="2"/>
</dbReference>
<dbReference type="GO" id="GO:0005829">
    <property type="term" value="C:cytosol"/>
    <property type="evidence" value="ECO:0007669"/>
    <property type="project" value="UniProtKB-ARBA"/>
</dbReference>
<organism evidence="3 4">
    <name type="scientific">Terrihabitans soli</name>
    <dbReference type="NCBI Taxonomy" id="708113"/>
    <lineage>
        <taxon>Bacteria</taxon>
        <taxon>Pseudomonadati</taxon>
        <taxon>Pseudomonadota</taxon>
        <taxon>Alphaproteobacteria</taxon>
        <taxon>Hyphomicrobiales</taxon>
        <taxon>Terrihabitans</taxon>
    </lineage>
</organism>
<evidence type="ECO:0000313" key="4">
    <source>
        <dbReference type="Proteomes" id="UP000515317"/>
    </source>
</evidence>
<dbReference type="PRINTS" id="PR00050">
    <property type="entry name" value="COLDSHOCK"/>
</dbReference>
<dbReference type="Pfam" id="PF00313">
    <property type="entry name" value="CSD"/>
    <property type="match status" value="2"/>
</dbReference>
<dbReference type="InterPro" id="IPR011129">
    <property type="entry name" value="CSD"/>
</dbReference>
<dbReference type="Proteomes" id="UP000515317">
    <property type="component" value="Chromosome"/>
</dbReference>
<evidence type="ECO:0000256" key="1">
    <source>
        <dbReference type="SAM" id="MobiDB-lite"/>
    </source>
</evidence>
<feature type="region of interest" description="Disordered" evidence="1">
    <location>
        <begin position="1"/>
        <end position="23"/>
    </location>
</feature>
<proteinExistence type="predicted"/>
<feature type="domain" description="CSD" evidence="2">
    <location>
        <begin position="120"/>
        <end position="185"/>
    </location>
</feature>
<dbReference type="KEGG" id="tso:IZ6_15370"/>
<evidence type="ECO:0000259" key="2">
    <source>
        <dbReference type="PROSITE" id="PS51857"/>
    </source>
</evidence>
<reference evidence="3 4" key="1">
    <citation type="submission" date="2020-08" db="EMBL/GenBank/DDBJ databases">
        <title>Genome sequence of Rhizobiales bacterium strain IZ6.</title>
        <authorList>
            <person name="Nakai R."/>
            <person name="Naganuma T."/>
        </authorList>
    </citation>
    <scope>NUCLEOTIDE SEQUENCE [LARGE SCALE GENOMIC DNA]</scope>
    <source>
        <strain evidence="3 4">IZ6</strain>
    </source>
</reference>
<sequence length="195" mass="20892">MRDGLHGQAGLGPSEADETGGETPLGLVEVSGVIKWFDVAKGYGFIVPDRGGADVLLHVTCLRAGGYQTASEGARIVCEAQERSKGLQAFRIISMDSSTAIHPAQLPPRTHVSVTPTSGLERAEVKWFNRLRGFGFLTRGPGTPDIFVHMETLRRYGLTELKPGQTVLVRFGDGPKGLMAAEVLPDGPNQFPASH</sequence>
<dbReference type="PROSITE" id="PS51857">
    <property type="entry name" value="CSD_2"/>
    <property type="match status" value="2"/>
</dbReference>
<dbReference type="GO" id="GO:0003676">
    <property type="term" value="F:nucleic acid binding"/>
    <property type="evidence" value="ECO:0007669"/>
    <property type="project" value="InterPro"/>
</dbReference>
<dbReference type="InterPro" id="IPR050181">
    <property type="entry name" value="Cold_shock_domain"/>
</dbReference>
<dbReference type="SMART" id="SM00357">
    <property type="entry name" value="CSP"/>
    <property type="match status" value="2"/>
</dbReference>
<accession>A0A6S6QU71</accession>
<dbReference type="SUPFAM" id="SSF50249">
    <property type="entry name" value="Nucleic acid-binding proteins"/>
    <property type="match status" value="2"/>
</dbReference>
<dbReference type="InterPro" id="IPR012340">
    <property type="entry name" value="NA-bd_OB-fold"/>
</dbReference>
<dbReference type="CDD" id="cd04458">
    <property type="entry name" value="CSP_CDS"/>
    <property type="match status" value="2"/>
</dbReference>
<feature type="domain" description="CSD" evidence="2">
    <location>
        <begin position="29"/>
        <end position="94"/>
    </location>
</feature>
<gene>
    <name evidence="3" type="ORF">IZ6_15370</name>
</gene>
<dbReference type="AlphaFoldDB" id="A0A6S6QU71"/>
<dbReference type="EMBL" id="AP023361">
    <property type="protein sequence ID" value="BCJ90802.1"/>
    <property type="molecule type" value="Genomic_DNA"/>
</dbReference>
<keyword evidence="4" id="KW-1185">Reference proteome</keyword>
<dbReference type="InterPro" id="IPR002059">
    <property type="entry name" value="CSP_DNA-bd"/>
</dbReference>
<protein>
    <submittedName>
        <fullName evidence="3">Cold-shock protein</fullName>
    </submittedName>
</protein>
<dbReference type="PANTHER" id="PTHR11544">
    <property type="entry name" value="COLD SHOCK DOMAIN CONTAINING PROTEINS"/>
    <property type="match status" value="1"/>
</dbReference>
<dbReference type="RefSeq" id="WP_222877406.1">
    <property type="nucleotide sequence ID" value="NZ_AP023361.1"/>
</dbReference>
<name>A0A6S6QU71_9HYPH</name>